<name>A0A9J2Q409_ASCLU</name>
<feature type="domain" description="C4-type zinc-finger of DNA polymerase delta" evidence="24">
    <location>
        <begin position="1109"/>
        <end position="1181"/>
    </location>
</feature>
<dbReference type="InterPro" id="IPR056435">
    <property type="entry name" value="DPOD/Z_N"/>
</dbReference>
<keyword evidence="15 20" id="KW-0408">Iron</keyword>
<dbReference type="InterPro" id="IPR023211">
    <property type="entry name" value="DNA_pol_palm_dom_sf"/>
</dbReference>
<dbReference type="PRINTS" id="PR00106">
    <property type="entry name" value="DNAPOLB"/>
</dbReference>
<evidence type="ECO:0000259" key="25">
    <source>
        <dbReference type="Pfam" id="PF24055"/>
    </source>
</evidence>
<dbReference type="CDD" id="cd05533">
    <property type="entry name" value="POLBc_delta"/>
    <property type="match status" value="1"/>
</dbReference>
<dbReference type="PROSITE" id="PS00116">
    <property type="entry name" value="DNA_POLYMERASE_B"/>
    <property type="match status" value="1"/>
</dbReference>
<evidence type="ECO:0000259" key="23">
    <source>
        <dbReference type="Pfam" id="PF03104"/>
    </source>
</evidence>
<dbReference type="SUPFAM" id="SSF53098">
    <property type="entry name" value="Ribonuclease H-like"/>
    <property type="match status" value="2"/>
</dbReference>
<protein>
    <recommendedName>
        <fullName evidence="20">DNA polymerase</fullName>
        <ecNumber evidence="20">2.7.7.7</ecNumber>
    </recommendedName>
</protein>
<dbReference type="GO" id="GO:0006297">
    <property type="term" value="P:nucleotide-excision repair, DNA gap filling"/>
    <property type="evidence" value="ECO:0007669"/>
    <property type="project" value="TreeGrafter"/>
</dbReference>
<dbReference type="GO" id="GO:0003887">
    <property type="term" value="F:DNA-directed DNA polymerase activity"/>
    <property type="evidence" value="ECO:0007669"/>
    <property type="project" value="UniProtKB-KW"/>
</dbReference>
<evidence type="ECO:0000256" key="13">
    <source>
        <dbReference type="ARBA" id="ARBA00022839"/>
    </source>
</evidence>
<dbReference type="SUPFAM" id="SSF56672">
    <property type="entry name" value="DNA/RNA polymerases"/>
    <property type="match status" value="2"/>
</dbReference>
<feature type="domain" description="DNA-directed DNA polymerase family B exonuclease" evidence="23">
    <location>
        <begin position="230"/>
        <end position="404"/>
    </location>
</feature>
<dbReference type="PANTHER" id="PTHR10322">
    <property type="entry name" value="DNA POLYMERASE CATALYTIC SUBUNIT"/>
    <property type="match status" value="1"/>
</dbReference>
<evidence type="ECO:0000256" key="2">
    <source>
        <dbReference type="ARBA" id="ARBA00004123"/>
    </source>
</evidence>
<evidence type="ECO:0000256" key="7">
    <source>
        <dbReference type="ARBA" id="ARBA00022705"/>
    </source>
</evidence>
<dbReference type="GO" id="GO:0003677">
    <property type="term" value="F:DNA binding"/>
    <property type="evidence" value="ECO:0007669"/>
    <property type="project" value="UniProtKB-KW"/>
</dbReference>
<evidence type="ECO:0000256" key="9">
    <source>
        <dbReference type="ARBA" id="ARBA00022723"/>
    </source>
</evidence>
<evidence type="ECO:0000256" key="12">
    <source>
        <dbReference type="ARBA" id="ARBA00022833"/>
    </source>
</evidence>
<dbReference type="EC" id="2.7.7.7" evidence="20"/>
<reference evidence="27" key="1">
    <citation type="submission" date="2023-03" db="UniProtKB">
        <authorList>
            <consortium name="WormBaseParasite"/>
        </authorList>
    </citation>
    <scope>IDENTIFICATION</scope>
</reference>
<comment type="catalytic activity">
    <reaction evidence="19 20">
        <text>DNA(n) + a 2'-deoxyribonucleoside 5'-triphosphate = DNA(n+1) + diphosphate</text>
        <dbReference type="Rhea" id="RHEA:22508"/>
        <dbReference type="Rhea" id="RHEA-COMP:17339"/>
        <dbReference type="Rhea" id="RHEA-COMP:17340"/>
        <dbReference type="ChEBI" id="CHEBI:33019"/>
        <dbReference type="ChEBI" id="CHEBI:61560"/>
        <dbReference type="ChEBI" id="CHEBI:173112"/>
        <dbReference type="EC" id="2.7.7.7"/>
    </reaction>
</comment>
<evidence type="ECO:0000256" key="17">
    <source>
        <dbReference type="ARBA" id="ARBA00023125"/>
    </source>
</evidence>
<dbReference type="Gene3D" id="3.90.1600.10">
    <property type="entry name" value="Palm domain of DNA polymerase"/>
    <property type="match status" value="3"/>
</dbReference>
<accession>A0A9J2Q409</accession>
<evidence type="ECO:0000256" key="8">
    <source>
        <dbReference type="ARBA" id="ARBA00022722"/>
    </source>
</evidence>
<evidence type="ECO:0000256" key="14">
    <source>
        <dbReference type="ARBA" id="ARBA00022932"/>
    </source>
</evidence>
<dbReference type="GO" id="GO:0043625">
    <property type="term" value="C:delta DNA polymerase complex"/>
    <property type="evidence" value="ECO:0007669"/>
    <property type="project" value="UniProtKB-ARBA"/>
</dbReference>
<evidence type="ECO:0000256" key="3">
    <source>
        <dbReference type="ARBA" id="ARBA00005755"/>
    </source>
</evidence>
<evidence type="ECO:0000256" key="20">
    <source>
        <dbReference type="RuleBase" id="RU000442"/>
    </source>
</evidence>
<keyword evidence="9 20" id="KW-0479">Metal-binding</keyword>
<evidence type="ECO:0000256" key="5">
    <source>
        <dbReference type="ARBA" id="ARBA00022679"/>
    </source>
</evidence>
<dbReference type="WBParaSite" id="ALUE_0001627901-mRNA-1">
    <property type="protein sequence ID" value="ALUE_0001627901-mRNA-1"/>
    <property type="gene ID" value="ALUE_0001627901"/>
</dbReference>
<dbReference type="Gene3D" id="1.10.132.60">
    <property type="entry name" value="DNA polymerase family B, C-terminal domain"/>
    <property type="match status" value="1"/>
</dbReference>
<dbReference type="Proteomes" id="UP000036681">
    <property type="component" value="Unplaced"/>
</dbReference>
<dbReference type="GO" id="GO:0006287">
    <property type="term" value="P:base-excision repair, gap-filling"/>
    <property type="evidence" value="ECO:0007669"/>
    <property type="project" value="TreeGrafter"/>
</dbReference>
<sequence>MAPPVGKRTVAPSTQPKSKRVSFIVVELRPNEEQPSAFVSCLASLASQSEDGASSSSHSSANSQDIQQKSNWARPPLPDGIGEGNQLDIALQVIDIDYFMDQRDDVVVRLFGVSMDGNSLCVQVHAFVPYFYVLVGDSFLPEYIERAKKVLNDNVKNAASSGIGIPKGVENLVVDLELTTGADIYGYRKNLKQKFLKVFVRTPKLFPICRRIFQEGIDLYGKGERSSLSCFEANVDFEIRFMVDLGLVGCGWVVLPSRKYDVVPEGQMVSRCQLECTIKFTDVVVHAPESAPEWSAIAPLRILSFDIECTNRRGIFPEAHTDAVIQIANMVKVEGGTDPFIRNCFVIGDTTPVIGSDIIVCRNEHELLEKWAEFVRILDPDIVTGYNIQNFDIPYIIDRAKALKKWAEFVRILDPDIVTGYNIQNFDIPYIIDRAKALKIESKVAMLGRVPSSLSKVRDMPVSSKQMGNRTNKYTSMEGRVIFDVMQVVLRDYKLRSYSLNSVSYHFLGEQKEDVDYSLIADLQNGTPLTRRRLAVYCMKDAYLPLRLLQKLMSVINYIEMARVTGVPLDYLLSRGQQVKVMSQLLRKAKSHNFFVPVMDAAQTDDTFEGATVIEPIRGFYAVPIATLDFASVYPSVMIAHNICYTTLIQGQPSAQGQVLDWRTQICRLKEDDFEVSPSNNRFVKANVRRGLLPEILEDLLSARKRAKADLKNEKDPFRCMVLNGRQLALKISANSVYGFTGATVGKLPCLQISRSVTAFGRQMIDFTKNTVEEIYKKGYLNGKCPCDAKVSANSVYGFTGATVGKLPCLQISQSVTAYGRQMIDFTKKTVEEIYKKGYLNGKCPCDAKVIYGDTDSVMVKFGVKDIALAMELGQHAAVEVSKKFRSPIKLEFEKVYCPFLLINKKRYAGLYFTRPEKHDKMDCKGLETVRRDNCPLVSKVLSACLEKMLLEGDAKGALEHAKKVISDLLCNRIDISELIISKELTRQSTAYQAKQAHVVLADRMRLRDAGSAPRLGDRVPYVIVAKGQKVPAYEKAEDPIYVLQNNIPIDTSYYLENQLAKPLARIFEPILGDKAESALINGEHTLVRSVTQSKVSALSQFFQKTERCLLCKSSLKKGVMDATCAHCKPNEGRAYITHMALMNATENRFGRLWTECQNCAGTDNEEILCSSRDCPIFYMREKVRLDLDEQMKALKRFNLSTW</sequence>
<dbReference type="CDD" id="cd05777">
    <property type="entry name" value="DNA_polB_delta_exo"/>
    <property type="match status" value="1"/>
</dbReference>
<dbReference type="GO" id="GO:0008270">
    <property type="term" value="F:zinc ion binding"/>
    <property type="evidence" value="ECO:0007669"/>
    <property type="project" value="UniProtKB-KW"/>
</dbReference>
<keyword evidence="11" id="KW-0378">Hydrolase</keyword>
<evidence type="ECO:0000256" key="15">
    <source>
        <dbReference type="ARBA" id="ARBA00023004"/>
    </source>
</evidence>
<keyword evidence="4 20" id="KW-0004">4Fe-4S</keyword>
<evidence type="ECO:0000256" key="11">
    <source>
        <dbReference type="ARBA" id="ARBA00022801"/>
    </source>
</evidence>
<dbReference type="FunFam" id="1.10.287.690:FF:000001">
    <property type="entry name" value="DNA polymerase"/>
    <property type="match status" value="1"/>
</dbReference>
<evidence type="ECO:0000256" key="21">
    <source>
        <dbReference type="SAM" id="MobiDB-lite"/>
    </source>
</evidence>
<dbReference type="InterPro" id="IPR036397">
    <property type="entry name" value="RNaseH_sf"/>
</dbReference>
<evidence type="ECO:0000256" key="16">
    <source>
        <dbReference type="ARBA" id="ARBA00023014"/>
    </source>
</evidence>
<evidence type="ECO:0000256" key="4">
    <source>
        <dbReference type="ARBA" id="ARBA00022485"/>
    </source>
</evidence>
<proteinExistence type="inferred from homology"/>
<evidence type="ECO:0000256" key="18">
    <source>
        <dbReference type="ARBA" id="ARBA00023242"/>
    </source>
</evidence>
<keyword evidence="7 20" id="KW-0235">DNA replication</keyword>
<dbReference type="PANTHER" id="PTHR10322:SF23">
    <property type="entry name" value="DNA POLYMERASE DELTA CATALYTIC SUBUNIT"/>
    <property type="match status" value="1"/>
</dbReference>
<feature type="domain" description="DNA polymerase delta/zeta catalytic subunit N-terminal" evidence="25">
    <location>
        <begin position="127"/>
        <end position="205"/>
    </location>
</feature>
<dbReference type="InterPro" id="IPR043502">
    <property type="entry name" value="DNA/RNA_pol_sf"/>
</dbReference>
<feature type="domain" description="DNA-directed DNA polymerase family B multifunctional" evidence="22">
    <location>
        <begin position="567"/>
        <end position="775"/>
    </location>
</feature>
<dbReference type="GO" id="GO:0000166">
    <property type="term" value="F:nucleotide binding"/>
    <property type="evidence" value="ECO:0007669"/>
    <property type="project" value="InterPro"/>
</dbReference>
<keyword evidence="13" id="KW-0269">Exonuclease</keyword>
<comment type="similarity">
    <text evidence="3 20">Belongs to the DNA polymerase type-B family.</text>
</comment>
<dbReference type="Gene3D" id="3.30.420.10">
    <property type="entry name" value="Ribonuclease H-like superfamily/Ribonuclease H"/>
    <property type="match status" value="2"/>
</dbReference>
<dbReference type="InterPro" id="IPR006133">
    <property type="entry name" value="DNA-dir_DNA_pol_B_exonuc"/>
</dbReference>
<dbReference type="InterPro" id="IPR025687">
    <property type="entry name" value="Znf-C4pol"/>
</dbReference>
<keyword evidence="16 20" id="KW-0411">Iron-sulfur</keyword>
<keyword evidence="18 20" id="KW-0539">Nucleus</keyword>
<comment type="cofactor">
    <cofactor evidence="1 20">
        <name>[4Fe-4S] cluster</name>
        <dbReference type="ChEBI" id="CHEBI:49883"/>
    </cofactor>
</comment>
<feature type="compositionally biased region" description="Low complexity" evidence="21">
    <location>
        <begin position="52"/>
        <end position="63"/>
    </location>
</feature>
<dbReference type="GO" id="GO:0051539">
    <property type="term" value="F:4 iron, 4 sulfur cluster binding"/>
    <property type="evidence" value="ECO:0007669"/>
    <property type="project" value="UniProtKB-KW"/>
</dbReference>
<evidence type="ECO:0000259" key="22">
    <source>
        <dbReference type="Pfam" id="PF00136"/>
    </source>
</evidence>
<dbReference type="SMART" id="SM00486">
    <property type="entry name" value="POLBc"/>
    <property type="match status" value="1"/>
</dbReference>
<keyword evidence="14 20" id="KW-0239">DNA-directed DNA polymerase</keyword>
<dbReference type="Pfam" id="PF24055">
    <property type="entry name" value="POL3_N"/>
    <property type="match status" value="1"/>
</dbReference>
<feature type="region of interest" description="Disordered" evidence="21">
    <location>
        <begin position="52"/>
        <end position="78"/>
    </location>
</feature>
<dbReference type="Pfam" id="PF03104">
    <property type="entry name" value="DNA_pol_B_exo1"/>
    <property type="match status" value="1"/>
</dbReference>
<evidence type="ECO:0000256" key="6">
    <source>
        <dbReference type="ARBA" id="ARBA00022695"/>
    </source>
</evidence>
<dbReference type="Gene3D" id="3.30.342.10">
    <property type="entry name" value="DNA Polymerase, chain B, domain 1"/>
    <property type="match status" value="1"/>
</dbReference>
<dbReference type="InterPro" id="IPR017964">
    <property type="entry name" value="DNA-dir_DNA_pol_B_CS"/>
</dbReference>
<dbReference type="InterPro" id="IPR006172">
    <property type="entry name" value="DNA-dir_DNA_pol_B"/>
</dbReference>
<keyword evidence="5 20" id="KW-0808">Transferase</keyword>
<dbReference type="GO" id="GO:0008296">
    <property type="term" value="F:3'-5'-DNA exonuclease activity"/>
    <property type="evidence" value="ECO:0007669"/>
    <property type="project" value="TreeGrafter"/>
</dbReference>
<dbReference type="FunFam" id="1.10.132.60:FF:000001">
    <property type="entry name" value="DNA polymerase"/>
    <property type="match status" value="1"/>
</dbReference>
<keyword evidence="6 20" id="KW-0548">Nucleotidyltransferase</keyword>
<dbReference type="InterPro" id="IPR050240">
    <property type="entry name" value="DNA_pol_type-B"/>
</dbReference>
<organism evidence="26 27">
    <name type="scientific">Ascaris lumbricoides</name>
    <name type="common">Giant roundworm</name>
    <dbReference type="NCBI Taxonomy" id="6252"/>
    <lineage>
        <taxon>Eukaryota</taxon>
        <taxon>Metazoa</taxon>
        <taxon>Ecdysozoa</taxon>
        <taxon>Nematoda</taxon>
        <taxon>Chromadorea</taxon>
        <taxon>Rhabditida</taxon>
        <taxon>Spirurina</taxon>
        <taxon>Ascaridomorpha</taxon>
        <taxon>Ascaridoidea</taxon>
        <taxon>Ascarididae</taxon>
        <taxon>Ascaris</taxon>
    </lineage>
</organism>
<keyword evidence="17 20" id="KW-0238">DNA-binding</keyword>
<dbReference type="Pfam" id="PF14260">
    <property type="entry name" value="zf-C4pol"/>
    <property type="match status" value="1"/>
</dbReference>
<evidence type="ECO:0000259" key="24">
    <source>
        <dbReference type="Pfam" id="PF14260"/>
    </source>
</evidence>
<dbReference type="InterPro" id="IPR006134">
    <property type="entry name" value="DNA-dir_DNA_pol_B_multi_dom"/>
</dbReference>
<keyword evidence="8" id="KW-0540">Nuclease</keyword>
<dbReference type="Pfam" id="PF00136">
    <property type="entry name" value="DNA_pol_B"/>
    <property type="match status" value="2"/>
</dbReference>
<feature type="domain" description="DNA-directed DNA polymerase family B multifunctional" evidence="22">
    <location>
        <begin position="790"/>
        <end position="1071"/>
    </location>
</feature>
<keyword evidence="10 20" id="KW-0863">Zinc-finger</keyword>
<evidence type="ECO:0000313" key="26">
    <source>
        <dbReference type="Proteomes" id="UP000036681"/>
    </source>
</evidence>
<dbReference type="InterPro" id="IPR012337">
    <property type="entry name" value="RNaseH-like_sf"/>
</dbReference>
<evidence type="ECO:0000256" key="10">
    <source>
        <dbReference type="ARBA" id="ARBA00022771"/>
    </source>
</evidence>
<evidence type="ECO:0000256" key="19">
    <source>
        <dbReference type="ARBA" id="ARBA00049244"/>
    </source>
</evidence>
<evidence type="ECO:0000313" key="27">
    <source>
        <dbReference type="WBParaSite" id="ALUE_0001627901-mRNA-1"/>
    </source>
</evidence>
<dbReference type="InterPro" id="IPR042087">
    <property type="entry name" value="DNA_pol_B_thumb"/>
</dbReference>
<evidence type="ECO:0000256" key="1">
    <source>
        <dbReference type="ARBA" id="ARBA00001966"/>
    </source>
</evidence>
<dbReference type="GO" id="GO:0045004">
    <property type="term" value="P:DNA replication proofreading"/>
    <property type="evidence" value="ECO:0007669"/>
    <property type="project" value="TreeGrafter"/>
</dbReference>
<comment type="subcellular location">
    <subcellularLocation>
        <location evidence="2 20">Nucleus</location>
    </subcellularLocation>
</comment>
<keyword evidence="12 20" id="KW-0862">Zinc</keyword>
<dbReference type="AlphaFoldDB" id="A0A9J2Q409"/>
<keyword evidence="26" id="KW-1185">Reference proteome</keyword>